<keyword evidence="2" id="KW-0902">Two-component regulatory system</keyword>
<sequence length="310" mass="35395">MFATLKILLLETDVVSRVHIRNAIEELGHEVLEAGDTETAMDMIFNQRPHILIVDWTLEEMSGVDFVQRLKERHPPQMPYVILLTAQQSVPIVPETLGVDDFLTKPFRLPDLIARIAVAAHALRLRNELDQVRRRIEQAALLEQSSRAFNRRAIYQWLKREFARSHRQESALSVLLVGFAEPDEWNSLANADQQAFLEHLLRMWTLSVRGYDSIGKWDDAHYLFVLPGTTLEQALVVAHRLKEVTDSMTWTARDGRLFRPKFVCAVATVPEMAFSSVDGMMEAVERLLTLKDAPPVEERIYVVAPSNSTV</sequence>
<dbReference type="GO" id="GO:0006355">
    <property type="term" value="P:regulation of DNA-templated transcription"/>
    <property type="evidence" value="ECO:0007669"/>
    <property type="project" value="TreeGrafter"/>
</dbReference>
<evidence type="ECO:0000313" key="9">
    <source>
        <dbReference type="Proteomes" id="UP000050502"/>
    </source>
</evidence>
<dbReference type="SMART" id="SM00448">
    <property type="entry name" value="REC"/>
    <property type="match status" value="1"/>
</dbReference>
<comment type="caution">
    <text evidence="8">The sequence shown here is derived from an EMBL/GenBank/DDBJ whole genome shotgun (WGS) entry which is preliminary data.</text>
</comment>
<dbReference type="Pfam" id="PF00072">
    <property type="entry name" value="Response_reg"/>
    <property type="match status" value="1"/>
</dbReference>
<dbReference type="SMART" id="SM00267">
    <property type="entry name" value="GGDEF"/>
    <property type="match status" value="1"/>
</dbReference>
<gene>
    <name evidence="8" type="ORF">SE16_07045</name>
</gene>
<keyword evidence="1 6" id="KW-0597">Phosphoprotein</keyword>
<proteinExistence type="predicted"/>
<evidence type="ECO:0000256" key="5">
    <source>
        <dbReference type="ARBA" id="ARBA00023163"/>
    </source>
</evidence>
<dbReference type="GO" id="GO:0005829">
    <property type="term" value="C:cytosol"/>
    <property type="evidence" value="ECO:0007669"/>
    <property type="project" value="TreeGrafter"/>
</dbReference>
<evidence type="ECO:0000256" key="6">
    <source>
        <dbReference type="PROSITE-ProRule" id="PRU00169"/>
    </source>
</evidence>
<dbReference type="GO" id="GO:0032993">
    <property type="term" value="C:protein-DNA complex"/>
    <property type="evidence" value="ECO:0007669"/>
    <property type="project" value="TreeGrafter"/>
</dbReference>
<dbReference type="RefSeq" id="WP_054493074.1">
    <property type="nucleotide sequence ID" value="NZ_BBZA01000125.1"/>
</dbReference>
<evidence type="ECO:0000313" key="8">
    <source>
        <dbReference type="EMBL" id="KPL88532.1"/>
    </source>
</evidence>
<dbReference type="InterPro" id="IPR001789">
    <property type="entry name" value="Sig_transdc_resp-reg_receiver"/>
</dbReference>
<keyword evidence="5" id="KW-0804">Transcription</keyword>
<dbReference type="AlphaFoldDB" id="A0A0P6YTX4"/>
<keyword evidence="3" id="KW-0805">Transcription regulation</keyword>
<dbReference type="GO" id="GO:0000976">
    <property type="term" value="F:transcription cis-regulatory region binding"/>
    <property type="evidence" value="ECO:0007669"/>
    <property type="project" value="TreeGrafter"/>
</dbReference>
<protein>
    <recommendedName>
        <fullName evidence="7">Response regulatory domain-containing protein</fullName>
    </recommendedName>
</protein>
<dbReference type="InterPro" id="IPR011006">
    <property type="entry name" value="CheY-like_superfamily"/>
</dbReference>
<keyword evidence="4" id="KW-0238">DNA-binding</keyword>
<dbReference type="Proteomes" id="UP000050502">
    <property type="component" value="Unassembled WGS sequence"/>
</dbReference>
<organism evidence="8 9">
    <name type="scientific">Ardenticatena maritima</name>
    <dbReference type="NCBI Taxonomy" id="872965"/>
    <lineage>
        <taxon>Bacteria</taxon>
        <taxon>Bacillati</taxon>
        <taxon>Chloroflexota</taxon>
        <taxon>Ardenticatenia</taxon>
        <taxon>Ardenticatenales</taxon>
        <taxon>Ardenticatenaceae</taxon>
        <taxon>Ardenticatena</taxon>
    </lineage>
</organism>
<accession>A0A0P6YTX4</accession>
<dbReference type="Gene3D" id="3.30.70.270">
    <property type="match status" value="1"/>
</dbReference>
<dbReference type="InterPro" id="IPR000160">
    <property type="entry name" value="GGDEF_dom"/>
</dbReference>
<evidence type="ECO:0000256" key="2">
    <source>
        <dbReference type="ARBA" id="ARBA00023012"/>
    </source>
</evidence>
<feature type="modified residue" description="4-aspartylphosphate" evidence="6">
    <location>
        <position position="55"/>
    </location>
</feature>
<dbReference type="GO" id="GO:0000156">
    <property type="term" value="F:phosphorelay response regulator activity"/>
    <property type="evidence" value="ECO:0007669"/>
    <property type="project" value="TreeGrafter"/>
</dbReference>
<dbReference type="InterPro" id="IPR029787">
    <property type="entry name" value="Nucleotide_cyclase"/>
</dbReference>
<dbReference type="SUPFAM" id="SSF52172">
    <property type="entry name" value="CheY-like"/>
    <property type="match status" value="1"/>
</dbReference>
<feature type="domain" description="Response regulatory" evidence="7">
    <location>
        <begin position="6"/>
        <end position="120"/>
    </location>
</feature>
<dbReference type="EMBL" id="LGKN01000004">
    <property type="protein sequence ID" value="KPL88532.1"/>
    <property type="molecule type" value="Genomic_DNA"/>
</dbReference>
<dbReference type="PANTHER" id="PTHR48111:SF1">
    <property type="entry name" value="TWO-COMPONENT RESPONSE REGULATOR ORR33"/>
    <property type="match status" value="1"/>
</dbReference>
<dbReference type="PROSITE" id="PS50110">
    <property type="entry name" value="RESPONSE_REGULATORY"/>
    <property type="match status" value="1"/>
</dbReference>
<dbReference type="PANTHER" id="PTHR48111">
    <property type="entry name" value="REGULATOR OF RPOS"/>
    <property type="match status" value="1"/>
</dbReference>
<dbReference type="InterPro" id="IPR043128">
    <property type="entry name" value="Rev_trsase/Diguanyl_cyclase"/>
</dbReference>
<evidence type="ECO:0000256" key="1">
    <source>
        <dbReference type="ARBA" id="ARBA00022553"/>
    </source>
</evidence>
<evidence type="ECO:0000256" key="3">
    <source>
        <dbReference type="ARBA" id="ARBA00023015"/>
    </source>
</evidence>
<evidence type="ECO:0000256" key="4">
    <source>
        <dbReference type="ARBA" id="ARBA00023125"/>
    </source>
</evidence>
<dbReference type="Gene3D" id="3.40.50.2300">
    <property type="match status" value="1"/>
</dbReference>
<reference evidence="8 9" key="1">
    <citation type="submission" date="2015-07" db="EMBL/GenBank/DDBJ databases">
        <title>Whole genome sequence of Ardenticatena maritima DSM 23922.</title>
        <authorList>
            <person name="Hemp J."/>
            <person name="Ward L.M."/>
            <person name="Pace L.A."/>
            <person name="Fischer W.W."/>
        </authorList>
    </citation>
    <scope>NUCLEOTIDE SEQUENCE [LARGE SCALE GENOMIC DNA]</scope>
    <source>
        <strain evidence="8 9">110S</strain>
    </source>
</reference>
<name>A0A0P6YTX4_9CHLR</name>
<dbReference type="InterPro" id="IPR039420">
    <property type="entry name" value="WalR-like"/>
</dbReference>
<evidence type="ECO:0000259" key="7">
    <source>
        <dbReference type="PROSITE" id="PS50110"/>
    </source>
</evidence>
<dbReference type="SUPFAM" id="SSF55073">
    <property type="entry name" value="Nucleotide cyclase"/>
    <property type="match status" value="1"/>
</dbReference>